<sequence>MLSFGYPHAAPGGAIAGRRFEVAGLPLWSAAVRRAQAGQGRARVLCLGDSTTAGFGSVVRADAWPRRLAGLMTSRGGRETNLFSDANLAVSYDARMVRGAGWTKNGSKTLGGFLWLNSTTANAMTFTPQTAFDTVDVFTYGGGGITVAIGAGTPVSFAAGGGVLSKQTVTVAQAGLTRGLHAVSITRNGSATLSGLNCHTAASGIDVMNAGVAGWKASDFSGSAYAADAAFSLIAPDLTIITLAINDYNQTTPTTQASFKASVQGLIDKAKLTGDVLLVVPNDTGGTYAANRAAFVQYVRDLAATNGLKTPLDLADVLGGYATANAAGDMLDMSHPSAQGHGKIAAAIHRSIA</sequence>
<dbReference type="Pfam" id="PF13472">
    <property type="entry name" value="Lipase_GDSL_2"/>
    <property type="match status" value="1"/>
</dbReference>
<dbReference type="SUPFAM" id="SSF52266">
    <property type="entry name" value="SGNH hydrolase"/>
    <property type="match status" value="1"/>
</dbReference>
<dbReference type="PANTHER" id="PTHR30383:SF5">
    <property type="entry name" value="SGNH HYDROLASE-TYPE ESTERASE DOMAIN-CONTAINING PROTEIN"/>
    <property type="match status" value="1"/>
</dbReference>
<keyword evidence="2" id="KW-0378">Hydrolase</keyword>
<dbReference type="EMBL" id="JBHSLF010000002">
    <property type="protein sequence ID" value="MFC5342727.1"/>
    <property type="molecule type" value="Genomic_DNA"/>
</dbReference>
<dbReference type="Proteomes" id="UP001596152">
    <property type="component" value="Unassembled WGS sequence"/>
</dbReference>
<feature type="domain" description="SGNH hydrolase-type esterase" evidence="1">
    <location>
        <begin position="202"/>
        <end position="341"/>
    </location>
</feature>
<proteinExistence type="predicted"/>
<reference evidence="3" key="1">
    <citation type="journal article" date="2019" name="Int. J. Syst. Evol. Microbiol.">
        <title>The Global Catalogue of Microorganisms (GCM) 10K type strain sequencing project: providing services to taxonomists for standard genome sequencing and annotation.</title>
        <authorList>
            <consortium name="The Broad Institute Genomics Platform"/>
            <consortium name="The Broad Institute Genome Sequencing Center for Infectious Disease"/>
            <person name="Wu L."/>
            <person name="Ma J."/>
        </authorList>
    </citation>
    <scope>NUCLEOTIDE SEQUENCE [LARGE SCALE GENOMIC DNA]</scope>
    <source>
        <strain evidence="3">JCM 12125</strain>
    </source>
</reference>
<dbReference type="PANTHER" id="PTHR30383">
    <property type="entry name" value="THIOESTERASE 1/PROTEASE 1/LYSOPHOSPHOLIPASE L1"/>
    <property type="match status" value="1"/>
</dbReference>
<protein>
    <submittedName>
        <fullName evidence="2">SGNH/GDSL hydrolase family protein</fullName>
    </submittedName>
</protein>
<name>A0ABW0FMZ9_9CAUL</name>
<organism evidence="2 3">
    <name type="scientific">Brevundimonas staleyi</name>
    <dbReference type="NCBI Taxonomy" id="74326"/>
    <lineage>
        <taxon>Bacteria</taxon>
        <taxon>Pseudomonadati</taxon>
        <taxon>Pseudomonadota</taxon>
        <taxon>Alphaproteobacteria</taxon>
        <taxon>Caulobacterales</taxon>
        <taxon>Caulobacteraceae</taxon>
        <taxon>Brevundimonas</taxon>
    </lineage>
</organism>
<dbReference type="Gene3D" id="3.40.50.1110">
    <property type="entry name" value="SGNH hydrolase"/>
    <property type="match status" value="1"/>
</dbReference>
<evidence type="ECO:0000259" key="1">
    <source>
        <dbReference type="Pfam" id="PF13472"/>
    </source>
</evidence>
<dbReference type="InterPro" id="IPR013830">
    <property type="entry name" value="SGNH_hydro"/>
</dbReference>
<gene>
    <name evidence="2" type="ORF">ACFPIE_02300</name>
</gene>
<dbReference type="GO" id="GO:0016787">
    <property type="term" value="F:hydrolase activity"/>
    <property type="evidence" value="ECO:0007669"/>
    <property type="project" value="UniProtKB-KW"/>
</dbReference>
<dbReference type="CDD" id="cd00229">
    <property type="entry name" value="SGNH_hydrolase"/>
    <property type="match status" value="1"/>
</dbReference>
<evidence type="ECO:0000313" key="3">
    <source>
        <dbReference type="Proteomes" id="UP001596152"/>
    </source>
</evidence>
<evidence type="ECO:0000313" key="2">
    <source>
        <dbReference type="EMBL" id="MFC5342727.1"/>
    </source>
</evidence>
<dbReference type="InterPro" id="IPR051532">
    <property type="entry name" value="Ester_Hydrolysis_Enzymes"/>
</dbReference>
<keyword evidence="3" id="KW-1185">Reference proteome</keyword>
<dbReference type="RefSeq" id="WP_374038647.1">
    <property type="nucleotide sequence ID" value="NZ_CP169082.1"/>
</dbReference>
<dbReference type="InterPro" id="IPR036514">
    <property type="entry name" value="SGNH_hydro_sf"/>
</dbReference>
<comment type="caution">
    <text evidence="2">The sequence shown here is derived from an EMBL/GenBank/DDBJ whole genome shotgun (WGS) entry which is preliminary data.</text>
</comment>
<accession>A0ABW0FMZ9</accession>